<evidence type="ECO:0000313" key="1">
    <source>
        <dbReference type="EMBL" id="SVD18587.1"/>
    </source>
</evidence>
<sequence>FPVPNPERTALTYLRTEGDLWDAESVLLDEISRCRPEHQNKLFSIIHERRIQGLLLESLRFRWSAMNPPISLDSLEEDTESYQGSLPLDPALADRFSYIVEVPDFSEFSLEVRTEVLSRGGEIPKGDSGLKGLLEETQTLLAQTSSAENCWIEDYVNQLVLPLKKAGWPISGRRAIGLKRSIAAVNAACITLNRDEKLQDAAFLAFKWGLPQRARGTRFQDSKLKAIHKLALKAVGKPKDSPILRIQSESNSVRRIALALETSPKEVSRIEFSQLVTDAYAELAVAERYVLARHLLPVLAVHDR</sequence>
<proteinExistence type="predicted"/>
<accession>A0A382TAR9</accession>
<feature type="non-terminal residue" evidence="1">
    <location>
        <position position="304"/>
    </location>
</feature>
<dbReference type="InterPro" id="IPR027417">
    <property type="entry name" value="P-loop_NTPase"/>
</dbReference>
<protein>
    <submittedName>
        <fullName evidence="1">Uncharacterized protein</fullName>
    </submittedName>
</protein>
<dbReference type="Gene3D" id="3.40.50.300">
    <property type="entry name" value="P-loop containing nucleotide triphosphate hydrolases"/>
    <property type="match status" value="1"/>
</dbReference>
<dbReference type="EMBL" id="UINC01134811">
    <property type="protein sequence ID" value="SVD18587.1"/>
    <property type="molecule type" value="Genomic_DNA"/>
</dbReference>
<organism evidence="1">
    <name type="scientific">marine metagenome</name>
    <dbReference type="NCBI Taxonomy" id="408172"/>
    <lineage>
        <taxon>unclassified sequences</taxon>
        <taxon>metagenomes</taxon>
        <taxon>ecological metagenomes</taxon>
    </lineage>
</organism>
<dbReference type="SUPFAM" id="SSF52540">
    <property type="entry name" value="P-loop containing nucleoside triphosphate hydrolases"/>
    <property type="match status" value="1"/>
</dbReference>
<gene>
    <name evidence="1" type="ORF">METZ01_LOCUS371441</name>
</gene>
<dbReference type="AlphaFoldDB" id="A0A382TAR9"/>
<name>A0A382TAR9_9ZZZZ</name>
<reference evidence="1" key="1">
    <citation type="submission" date="2018-05" db="EMBL/GenBank/DDBJ databases">
        <authorList>
            <person name="Lanie J.A."/>
            <person name="Ng W.-L."/>
            <person name="Kazmierczak K.M."/>
            <person name="Andrzejewski T.M."/>
            <person name="Davidsen T.M."/>
            <person name="Wayne K.J."/>
            <person name="Tettelin H."/>
            <person name="Glass J.I."/>
            <person name="Rusch D."/>
            <person name="Podicherti R."/>
            <person name="Tsui H.-C.T."/>
            <person name="Winkler M.E."/>
        </authorList>
    </citation>
    <scope>NUCLEOTIDE SEQUENCE</scope>
</reference>
<feature type="non-terminal residue" evidence="1">
    <location>
        <position position="1"/>
    </location>
</feature>